<accession>A0ACA9S944</accession>
<dbReference type="EMBL" id="CAJVQC010103164">
    <property type="protein sequence ID" value="CAG8832222.1"/>
    <property type="molecule type" value="Genomic_DNA"/>
</dbReference>
<evidence type="ECO:0000313" key="2">
    <source>
        <dbReference type="Proteomes" id="UP000789920"/>
    </source>
</evidence>
<keyword evidence="2" id="KW-1185">Reference proteome</keyword>
<gene>
    <name evidence="1" type="ORF">RPERSI_LOCUS28385</name>
</gene>
<proteinExistence type="predicted"/>
<feature type="non-terminal residue" evidence="1">
    <location>
        <position position="1"/>
    </location>
</feature>
<reference evidence="1" key="1">
    <citation type="submission" date="2021-06" db="EMBL/GenBank/DDBJ databases">
        <authorList>
            <person name="Kallberg Y."/>
            <person name="Tangrot J."/>
            <person name="Rosling A."/>
        </authorList>
    </citation>
    <scope>NUCLEOTIDE SEQUENCE</scope>
    <source>
        <strain evidence="1">MA461A</strain>
    </source>
</reference>
<dbReference type="Proteomes" id="UP000789920">
    <property type="component" value="Unassembled WGS sequence"/>
</dbReference>
<protein>
    <submittedName>
        <fullName evidence="1">85_t:CDS:1</fullName>
    </submittedName>
</protein>
<evidence type="ECO:0000313" key="1">
    <source>
        <dbReference type="EMBL" id="CAG8832222.1"/>
    </source>
</evidence>
<sequence length="39" mass="4608">DFAIAGRTSLLTLFLRFHCWERSGCWERVIIKDVVIVEK</sequence>
<name>A0ACA9S944_9GLOM</name>
<comment type="caution">
    <text evidence="1">The sequence shown here is derived from an EMBL/GenBank/DDBJ whole genome shotgun (WGS) entry which is preliminary data.</text>
</comment>
<organism evidence="1 2">
    <name type="scientific">Racocetra persica</name>
    <dbReference type="NCBI Taxonomy" id="160502"/>
    <lineage>
        <taxon>Eukaryota</taxon>
        <taxon>Fungi</taxon>
        <taxon>Fungi incertae sedis</taxon>
        <taxon>Mucoromycota</taxon>
        <taxon>Glomeromycotina</taxon>
        <taxon>Glomeromycetes</taxon>
        <taxon>Diversisporales</taxon>
        <taxon>Gigasporaceae</taxon>
        <taxon>Racocetra</taxon>
    </lineage>
</organism>